<dbReference type="Pfam" id="PF04932">
    <property type="entry name" value="Wzy_C"/>
    <property type="match status" value="1"/>
</dbReference>
<dbReference type="AlphaFoldDB" id="A0A327RDE7"/>
<feature type="transmembrane region" description="Helical" evidence="5">
    <location>
        <begin position="160"/>
        <end position="185"/>
    </location>
</feature>
<sequence>MKILPKQYPGIINLILIIIFCSTLVFSNNLNSYCLFAIFFFNLYISWDRELFFSIIKDKYYLLFLSYFILIVINCFLSDNSHQAIKLLERSIAFPFLPIAIGFMVQDRRVYKWFLNSFIWVLTGMVLIALIVALSKNIFYNLSNDIEITILKSWFFTYHYLAGNVNITAIYLSLYISFAAVILLYNMYIQDILDNKWTNKMRYPIIIILSSGLILLSARTILFTYTLIALIIIGRYFYKRKKIISFILGSISLFFVFGLLTAFNDVLYLRLKGIFQPLEETKYFSGGLYSRIYQWKAVFLEFCQSNILLGFGTGDSQNSYNKAYIDANLPWAEMDSFNIHNMYLESLFSMGLLGALILISILIRSIYYAYVSKNKPYLIFLAIFMLAGLTESLLNRQYGIIFFIFVNFIFYYHLNERYIKNSPPRN</sequence>
<comment type="subcellular location">
    <subcellularLocation>
        <location evidence="1">Membrane</location>
        <topology evidence="1">Multi-pass membrane protein</topology>
    </subcellularLocation>
</comment>
<keyword evidence="3 5" id="KW-1133">Transmembrane helix</keyword>
<dbReference type="GO" id="GO:0016874">
    <property type="term" value="F:ligase activity"/>
    <property type="evidence" value="ECO:0007669"/>
    <property type="project" value="UniProtKB-KW"/>
</dbReference>
<keyword evidence="8" id="KW-1185">Reference proteome</keyword>
<evidence type="ECO:0000259" key="6">
    <source>
        <dbReference type="Pfam" id="PF04932"/>
    </source>
</evidence>
<dbReference type="RefSeq" id="WP_111622786.1">
    <property type="nucleotide sequence ID" value="NZ_QLLN01000002.1"/>
</dbReference>
<dbReference type="PANTHER" id="PTHR37422:SF17">
    <property type="entry name" value="O-ANTIGEN LIGASE"/>
    <property type="match status" value="1"/>
</dbReference>
<evidence type="ECO:0000256" key="2">
    <source>
        <dbReference type="ARBA" id="ARBA00022692"/>
    </source>
</evidence>
<dbReference type="PANTHER" id="PTHR37422">
    <property type="entry name" value="TEICHURONIC ACID BIOSYNTHESIS PROTEIN TUAE"/>
    <property type="match status" value="1"/>
</dbReference>
<name>A0A327RDE7_9FLAO</name>
<evidence type="ECO:0000256" key="4">
    <source>
        <dbReference type="ARBA" id="ARBA00023136"/>
    </source>
</evidence>
<comment type="caution">
    <text evidence="7">The sequence shown here is derived from an EMBL/GenBank/DDBJ whole genome shotgun (WGS) entry which is preliminary data.</text>
</comment>
<feature type="transmembrane region" description="Helical" evidence="5">
    <location>
        <begin position="347"/>
        <end position="370"/>
    </location>
</feature>
<keyword evidence="7" id="KW-0436">Ligase</keyword>
<dbReference type="InterPro" id="IPR051533">
    <property type="entry name" value="WaaL-like"/>
</dbReference>
<proteinExistence type="predicted"/>
<keyword evidence="2 5" id="KW-0812">Transmembrane</keyword>
<feature type="transmembrane region" description="Helical" evidence="5">
    <location>
        <begin position="243"/>
        <end position="263"/>
    </location>
</feature>
<feature type="domain" description="O-antigen ligase-related" evidence="6">
    <location>
        <begin position="206"/>
        <end position="359"/>
    </location>
</feature>
<evidence type="ECO:0000256" key="1">
    <source>
        <dbReference type="ARBA" id="ARBA00004141"/>
    </source>
</evidence>
<feature type="transmembrane region" description="Helical" evidence="5">
    <location>
        <begin position="12"/>
        <end position="40"/>
    </location>
</feature>
<dbReference type="GO" id="GO:0016020">
    <property type="term" value="C:membrane"/>
    <property type="evidence" value="ECO:0007669"/>
    <property type="project" value="UniProtKB-SubCell"/>
</dbReference>
<dbReference type="Proteomes" id="UP000249696">
    <property type="component" value="Unassembled WGS sequence"/>
</dbReference>
<protein>
    <submittedName>
        <fullName evidence="7">O-antigen ligase</fullName>
    </submittedName>
</protein>
<feature type="transmembrane region" description="Helical" evidence="5">
    <location>
        <begin position="377"/>
        <end position="394"/>
    </location>
</feature>
<feature type="transmembrane region" description="Helical" evidence="5">
    <location>
        <begin position="400"/>
        <end position="415"/>
    </location>
</feature>
<accession>A0A327RDE7</accession>
<evidence type="ECO:0000313" key="7">
    <source>
        <dbReference type="EMBL" id="RAJ14155.1"/>
    </source>
</evidence>
<reference evidence="7 8" key="1">
    <citation type="submission" date="2018-06" db="EMBL/GenBank/DDBJ databases">
        <title>Genomic Encyclopedia of Archaeal and Bacterial Type Strains, Phase II (KMG-II): from individual species to whole genera.</title>
        <authorList>
            <person name="Goeker M."/>
        </authorList>
    </citation>
    <scope>NUCLEOTIDE SEQUENCE [LARGE SCALE GENOMIC DNA]</scope>
    <source>
        <strain evidence="7 8">DSM 23522</strain>
    </source>
</reference>
<gene>
    <name evidence="7" type="ORF">LV92_01274</name>
</gene>
<keyword evidence="4 5" id="KW-0472">Membrane</keyword>
<feature type="transmembrane region" description="Helical" evidence="5">
    <location>
        <begin position="205"/>
        <end position="231"/>
    </location>
</feature>
<feature type="transmembrane region" description="Helical" evidence="5">
    <location>
        <begin position="60"/>
        <end position="78"/>
    </location>
</feature>
<feature type="transmembrane region" description="Helical" evidence="5">
    <location>
        <begin position="117"/>
        <end position="139"/>
    </location>
</feature>
<dbReference type="OrthoDB" id="1631746at2"/>
<evidence type="ECO:0000313" key="8">
    <source>
        <dbReference type="Proteomes" id="UP000249696"/>
    </source>
</evidence>
<evidence type="ECO:0000256" key="3">
    <source>
        <dbReference type="ARBA" id="ARBA00022989"/>
    </source>
</evidence>
<dbReference type="InterPro" id="IPR007016">
    <property type="entry name" value="O-antigen_ligase-rel_domated"/>
</dbReference>
<dbReference type="EMBL" id="QLLN01000002">
    <property type="protein sequence ID" value="RAJ14155.1"/>
    <property type="molecule type" value="Genomic_DNA"/>
</dbReference>
<evidence type="ECO:0000256" key="5">
    <source>
        <dbReference type="SAM" id="Phobius"/>
    </source>
</evidence>
<organism evidence="7 8">
    <name type="scientific">Arenibacter echinorum</name>
    <dbReference type="NCBI Taxonomy" id="440515"/>
    <lineage>
        <taxon>Bacteria</taxon>
        <taxon>Pseudomonadati</taxon>
        <taxon>Bacteroidota</taxon>
        <taxon>Flavobacteriia</taxon>
        <taxon>Flavobacteriales</taxon>
        <taxon>Flavobacteriaceae</taxon>
        <taxon>Arenibacter</taxon>
    </lineage>
</organism>